<reference evidence="2" key="1">
    <citation type="submission" date="2020-09" db="EMBL/GenBank/DDBJ databases">
        <authorList>
            <person name="Kikuchi T."/>
        </authorList>
    </citation>
    <scope>NUCLEOTIDE SEQUENCE</scope>
    <source>
        <strain evidence="2">SH1</strain>
    </source>
</reference>
<protein>
    <submittedName>
        <fullName evidence="2">Uncharacterized protein</fullName>
    </submittedName>
</protein>
<dbReference type="AlphaFoldDB" id="A0A811L7H3"/>
<organism evidence="2 3">
    <name type="scientific">Bursaphelenchus okinawaensis</name>
    <dbReference type="NCBI Taxonomy" id="465554"/>
    <lineage>
        <taxon>Eukaryota</taxon>
        <taxon>Metazoa</taxon>
        <taxon>Ecdysozoa</taxon>
        <taxon>Nematoda</taxon>
        <taxon>Chromadorea</taxon>
        <taxon>Rhabditida</taxon>
        <taxon>Tylenchina</taxon>
        <taxon>Tylenchomorpha</taxon>
        <taxon>Aphelenchoidea</taxon>
        <taxon>Aphelenchoididae</taxon>
        <taxon>Bursaphelenchus</taxon>
    </lineage>
</organism>
<dbReference type="Proteomes" id="UP000783686">
    <property type="component" value="Unassembled WGS sequence"/>
</dbReference>
<dbReference type="Proteomes" id="UP000614601">
    <property type="component" value="Unassembled WGS sequence"/>
</dbReference>
<keyword evidence="3" id="KW-1185">Reference proteome</keyword>
<proteinExistence type="predicted"/>
<dbReference type="EMBL" id="CAJFDH010000005">
    <property type="protein sequence ID" value="CAD5223486.1"/>
    <property type="molecule type" value="Genomic_DNA"/>
</dbReference>
<dbReference type="OrthoDB" id="10468653at2759"/>
<sequence length="468" mass="54035">MLAHLLPPNHPYGKKKPCQKVDQQTRNDVVENCRVYLQAREAKQNPNLDGHFSPAFETPSTSSDFSTLISDSFLGKDKEIEEVVEEPVVEKMVVEEKMKRMPKVEKSCNNNTDPNALQTMLNMFLNKCSDGAMDKGKNLLLLGIASGEIPLTTLDSEYFKAFLQTLFKDSPLPSKSELLSSEFIESEYLSKFDDIKSLIDQETHLHLSLDNWIDKNGTEVYGILVHTTAPYLYRVVAAEDDLENIVIEEIKSVIQELGEDRVVSFVNENKAINNEKIVRSYPWVLSPPVLLFDSLEMEGISQNLQSCFQVPSELVQADAIVQLLDPTNITVNTGMHEDVFDFISEKFADHPKIDIPHTLKHLRYWITKTDIYENHNNKQHYDAWRPRTFQGKFNVKSWWKKYYETSPLCELYFMLADIPSKSVTEERNFDIESYVANTMEERVTTNMKIFLKYNHMLTFHRQTARKPI</sequence>
<name>A0A811L7H3_9BILA</name>
<gene>
    <name evidence="2" type="ORF">BOKJ2_LOCUS10256</name>
</gene>
<accession>A0A811L7H3</accession>
<feature type="region of interest" description="Disordered" evidence="1">
    <location>
        <begin position="1"/>
        <end position="23"/>
    </location>
</feature>
<evidence type="ECO:0000313" key="2">
    <source>
        <dbReference type="EMBL" id="CAD5223486.1"/>
    </source>
</evidence>
<dbReference type="EMBL" id="CAJFCW020000005">
    <property type="protein sequence ID" value="CAG9118007.1"/>
    <property type="molecule type" value="Genomic_DNA"/>
</dbReference>
<evidence type="ECO:0000313" key="3">
    <source>
        <dbReference type="Proteomes" id="UP000614601"/>
    </source>
</evidence>
<comment type="caution">
    <text evidence="2">The sequence shown here is derived from an EMBL/GenBank/DDBJ whole genome shotgun (WGS) entry which is preliminary data.</text>
</comment>
<evidence type="ECO:0000256" key="1">
    <source>
        <dbReference type="SAM" id="MobiDB-lite"/>
    </source>
</evidence>